<proteinExistence type="predicted"/>
<feature type="region of interest" description="Disordered" evidence="1">
    <location>
        <begin position="193"/>
        <end position="212"/>
    </location>
</feature>
<evidence type="ECO:0000313" key="3">
    <source>
        <dbReference type="Proteomes" id="UP000002640"/>
    </source>
</evidence>
<feature type="non-terminal residue" evidence="2">
    <location>
        <position position="1"/>
    </location>
</feature>
<reference evidence="2 3" key="1">
    <citation type="journal article" date="2006" name="Science">
        <title>Phytophthora genome sequences uncover evolutionary origins and mechanisms of pathogenesis.</title>
        <authorList>
            <person name="Tyler B.M."/>
            <person name="Tripathy S."/>
            <person name="Zhang X."/>
            <person name="Dehal P."/>
            <person name="Jiang R.H."/>
            <person name="Aerts A."/>
            <person name="Arredondo F.D."/>
            <person name="Baxter L."/>
            <person name="Bensasson D."/>
            <person name="Beynon J.L."/>
            <person name="Chapman J."/>
            <person name="Damasceno C.M."/>
            <person name="Dorrance A.E."/>
            <person name="Dou D."/>
            <person name="Dickerman A.W."/>
            <person name="Dubchak I.L."/>
            <person name="Garbelotto M."/>
            <person name="Gijzen M."/>
            <person name="Gordon S.G."/>
            <person name="Govers F."/>
            <person name="Grunwald N.J."/>
            <person name="Huang W."/>
            <person name="Ivors K.L."/>
            <person name="Jones R.W."/>
            <person name="Kamoun S."/>
            <person name="Krampis K."/>
            <person name="Lamour K.H."/>
            <person name="Lee M.K."/>
            <person name="McDonald W.H."/>
            <person name="Medina M."/>
            <person name="Meijer H.J."/>
            <person name="Nordberg E.K."/>
            <person name="Maclean D.J."/>
            <person name="Ospina-Giraldo M.D."/>
            <person name="Morris P.F."/>
            <person name="Phuntumart V."/>
            <person name="Putnam N.H."/>
            <person name="Rash S."/>
            <person name="Rose J.K."/>
            <person name="Sakihama Y."/>
            <person name="Salamov A.A."/>
            <person name="Savidor A."/>
            <person name="Scheuring C.F."/>
            <person name="Smith B.M."/>
            <person name="Sobral B.W."/>
            <person name="Terry A."/>
            <person name="Torto-Alalibo T.A."/>
            <person name="Win J."/>
            <person name="Xu Z."/>
            <person name="Zhang H."/>
            <person name="Grigoriev I.V."/>
            <person name="Rokhsar D.S."/>
            <person name="Boore J.L."/>
        </authorList>
    </citation>
    <scope>NUCLEOTIDE SEQUENCE [LARGE SCALE GENOMIC DNA]</scope>
    <source>
        <strain evidence="2 3">P6497</strain>
    </source>
</reference>
<name>G4YMV4_PHYSP</name>
<evidence type="ECO:0000256" key="1">
    <source>
        <dbReference type="SAM" id="MobiDB-lite"/>
    </source>
</evidence>
<sequence>TAFRPSEIEQYVHNAIVHPSLIGKKAQAVLESSKQGPRTKFLGTPSVLRLSYDLSFGIRGLSLMHFRRFFQELEQQSAVDSVNMTNFGRSNALQPATPPKNIDEIVDAFKTLLYFAEGFYNTTVCNFIRTATCSMLVFWINSKLGKFRSQLITSDLATASLIGREFTRNDGHLMELYQARHDRQMASLVPCKSSRAPASNNSTQQRQGRSQKVSAVPRDLLALLPKQGNKSMCMRYLSKKGCTGPALGQCFDLNRAHFKPLALPADAKQFIDKNFLGLAAEFQDL</sequence>
<feature type="compositionally biased region" description="Polar residues" evidence="1">
    <location>
        <begin position="196"/>
        <end position="212"/>
    </location>
</feature>
<evidence type="ECO:0000313" key="2">
    <source>
        <dbReference type="EMBL" id="EGZ29299.1"/>
    </source>
</evidence>
<keyword evidence="3" id="KW-1185">Reference proteome</keyword>
<dbReference type="RefSeq" id="XP_009516574.1">
    <property type="nucleotide sequence ID" value="XM_009518279.1"/>
</dbReference>
<dbReference type="GeneID" id="20654342"/>
<dbReference type="AlphaFoldDB" id="G4YMV4"/>
<protein>
    <submittedName>
        <fullName evidence="2">Uncharacterized protein</fullName>
    </submittedName>
</protein>
<dbReference type="InParanoid" id="G4YMV4"/>
<accession>G4YMV4</accession>
<dbReference type="EMBL" id="JH159151">
    <property type="protein sequence ID" value="EGZ29299.1"/>
    <property type="molecule type" value="Genomic_DNA"/>
</dbReference>
<dbReference type="KEGG" id="psoj:PHYSODRAFT_473348"/>
<gene>
    <name evidence="2" type="ORF">PHYSODRAFT_473348</name>
</gene>
<dbReference type="Proteomes" id="UP000002640">
    <property type="component" value="Unassembled WGS sequence"/>
</dbReference>
<dbReference type="OMA" id="NDGHLME"/>
<organism evidence="2 3">
    <name type="scientific">Phytophthora sojae (strain P6497)</name>
    <name type="common">Soybean stem and root rot agent</name>
    <name type="synonym">Phytophthora megasperma f. sp. glycines</name>
    <dbReference type="NCBI Taxonomy" id="1094619"/>
    <lineage>
        <taxon>Eukaryota</taxon>
        <taxon>Sar</taxon>
        <taxon>Stramenopiles</taxon>
        <taxon>Oomycota</taxon>
        <taxon>Peronosporomycetes</taxon>
        <taxon>Peronosporales</taxon>
        <taxon>Peronosporaceae</taxon>
        <taxon>Phytophthora</taxon>
    </lineage>
</organism>